<keyword evidence="2" id="KW-1185">Reference proteome</keyword>
<comment type="caution">
    <text evidence="1">The sequence shown here is derived from an EMBL/GenBank/DDBJ whole genome shotgun (WGS) entry which is preliminary data.</text>
</comment>
<evidence type="ECO:0000313" key="2">
    <source>
        <dbReference type="Proteomes" id="UP000294937"/>
    </source>
</evidence>
<dbReference type="OrthoDB" id="1683573at2"/>
<dbReference type="AlphaFoldDB" id="A0A4R3L5P2"/>
<gene>
    <name evidence="1" type="ORF">EDD58_11131</name>
</gene>
<organism evidence="1 2">
    <name type="scientific">Hazenella coriacea</name>
    <dbReference type="NCBI Taxonomy" id="1179467"/>
    <lineage>
        <taxon>Bacteria</taxon>
        <taxon>Bacillati</taxon>
        <taxon>Bacillota</taxon>
        <taxon>Bacilli</taxon>
        <taxon>Bacillales</taxon>
        <taxon>Thermoactinomycetaceae</taxon>
        <taxon>Hazenella</taxon>
    </lineage>
</organism>
<dbReference type="Proteomes" id="UP000294937">
    <property type="component" value="Unassembled WGS sequence"/>
</dbReference>
<dbReference type="RefSeq" id="WP_131926569.1">
    <property type="nucleotide sequence ID" value="NZ_SMAG01000011.1"/>
</dbReference>
<evidence type="ECO:0000313" key="1">
    <source>
        <dbReference type="EMBL" id="TCS92567.1"/>
    </source>
</evidence>
<accession>A0A4R3L5P2</accession>
<sequence>MIYYSVMPQEVAFQDEQNNSSKEKEMVIDGVHLSVRMDNADEGTIIRVLCADLYKFLEPRFQPGEKLQFIPEN</sequence>
<dbReference type="EMBL" id="SMAG01000011">
    <property type="protein sequence ID" value="TCS92567.1"/>
    <property type="molecule type" value="Genomic_DNA"/>
</dbReference>
<protein>
    <submittedName>
        <fullName evidence="1">YlzJ-like protein</fullName>
    </submittedName>
</protein>
<dbReference type="InterPro" id="IPR025619">
    <property type="entry name" value="YlzJ"/>
</dbReference>
<proteinExistence type="predicted"/>
<dbReference type="Pfam" id="PF14035">
    <property type="entry name" value="YlzJ"/>
    <property type="match status" value="1"/>
</dbReference>
<name>A0A4R3L5P2_9BACL</name>
<reference evidence="1 2" key="1">
    <citation type="submission" date="2019-03" db="EMBL/GenBank/DDBJ databases">
        <title>Genomic Encyclopedia of Type Strains, Phase IV (KMG-IV): sequencing the most valuable type-strain genomes for metagenomic binning, comparative biology and taxonomic classification.</title>
        <authorList>
            <person name="Goeker M."/>
        </authorList>
    </citation>
    <scope>NUCLEOTIDE SEQUENCE [LARGE SCALE GENOMIC DNA]</scope>
    <source>
        <strain evidence="1 2">DSM 45707</strain>
    </source>
</reference>